<accession>A0A7T0G3S8</accession>
<keyword evidence="1" id="KW-1133">Transmembrane helix</keyword>
<dbReference type="KEGG" id="nva:G3M78_09655"/>
<name>A0A7T0G3S8_9BACT</name>
<dbReference type="EMBL" id="CP048620">
    <property type="protein sequence ID" value="QPJ65643.1"/>
    <property type="molecule type" value="Genomic_DNA"/>
</dbReference>
<evidence type="ECO:0000313" key="2">
    <source>
        <dbReference type="EMBL" id="QPJ65643.1"/>
    </source>
</evidence>
<dbReference type="Proteomes" id="UP000594464">
    <property type="component" value="Chromosome"/>
</dbReference>
<evidence type="ECO:0000313" key="3">
    <source>
        <dbReference type="Proteomes" id="UP000594464"/>
    </source>
</evidence>
<proteinExistence type="predicted"/>
<sequence length="349" mass="38976">MKQRPRTLLAVLVAALLQIVASLGGPEIAFSAPASPPAPQSPVSVTVDVSPKEGLLGDLFMWTLKVQRDADIAIIPPSVESVDGFDIVNQTRLPDKTSDRGQILESYQIQLRADRIGELVLPEQSIQFEAPASSGEMVPGQISAPASSVSIQSLLQLQGDANDIRDIKPLRHAPPDYTWAYYSLLALALLGWAFYWLRQRRRAAPPETASAVEDFLPPDEEALRALEQVRKDHPEPKACNAIELRQLYFTLSEIFRRYLEKRFDFPALDWTSEEIIKWSESDQRFDPATHSQMSRLLKRTDLIKFARAQAPLTSDDLEAIRSFVIQTRTAPTLESVQEKRPSATMADSS</sequence>
<keyword evidence="1" id="KW-0472">Membrane</keyword>
<keyword evidence="1" id="KW-0812">Transmembrane</keyword>
<reference evidence="3" key="1">
    <citation type="submission" date="2020-02" db="EMBL/GenBank/DDBJ databases">
        <title>Genomic and physiological characterization of two novel Nitrospinaceae genera.</title>
        <authorList>
            <person name="Mueller A.J."/>
            <person name="Jung M.-Y."/>
            <person name="Strachan C.R."/>
            <person name="Herbold C.W."/>
            <person name="Kirkegaard R.H."/>
            <person name="Daims H."/>
        </authorList>
    </citation>
    <scope>NUCLEOTIDE SEQUENCE [LARGE SCALE GENOMIC DNA]</scope>
</reference>
<feature type="transmembrane region" description="Helical" evidence="1">
    <location>
        <begin position="179"/>
        <end position="197"/>
    </location>
</feature>
<evidence type="ECO:0000256" key="1">
    <source>
        <dbReference type="SAM" id="Phobius"/>
    </source>
</evidence>
<evidence type="ECO:0008006" key="4">
    <source>
        <dbReference type="Google" id="ProtNLM"/>
    </source>
</evidence>
<organism evidence="2 3">
    <name type="scientific">Candidatus Nitrohelix vancouverensis</name>
    <dbReference type="NCBI Taxonomy" id="2705534"/>
    <lineage>
        <taxon>Bacteria</taxon>
        <taxon>Pseudomonadati</taxon>
        <taxon>Nitrospinota/Tectimicrobiota group</taxon>
        <taxon>Nitrospinota</taxon>
        <taxon>Nitrospinia</taxon>
        <taxon>Nitrospinales</taxon>
        <taxon>Nitrospinaceae</taxon>
        <taxon>Candidatus Nitrohelix</taxon>
    </lineage>
</organism>
<gene>
    <name evidence="2" type="ORF">G3M78_09655</name>
</gene>
<protein>
    <recommendedName>
        <fullName evidence="4">Protein BatD</fullName>
    </recommendedName>
</protein>
<dbReference type="AlphaFoldDB" id="A0A7T0G3S8"/>